<dbReference type="Proteomes" id="UP000179860">
    <property type="component" value="Chromosome 2"/>
</dbReference>
<dbReference type="KEGG" id="pspw:BJG93_36265"/>
<gene>
    <name evidence="1" type="ORF">BJG93_36265</name>
</gene>
<dbReference type="AlphaFoldDB" id="A0A8F4KI96"/>
<reference evidence="1" key="1">
    <citation type="submission" date="2016-09" db="EMBL/GenBank/DDBJ databases">
        <title>The Complete Genome of Burkholderia sprentiae wsm5005.</title>
        <authorList>
            <person name="De Meyer S."/>
            <person name="Wang P."/>
            <person name="Terpolilli J."/>
        </authorList>
    </citation>
    <scope>NUCLEOTIDE SEQUENCE [LARGE SCALE GENOMIC DNA]</scope>
    <source>
        <strain evidence="1">WSM5005</strain>
    </source>
</reference>
<evidence type="ECO:0008006" key="3">
    <source>
        <dbReference type="Google" id="ProtNLM"/>
    </source>
</evidence>
<name>A0A8F4KI96_9BURK</name>
<accession>A0A8F4KI96</accession>
<sequence length="46" mass="4953">MTLSRSAELLKALIAFPTISRTPNLALIEHVARLCQVAAEDAGTMK</sequence>
<dbReference type="EMBL" id="CP017562">
    <property type="protein sequence ID" value="QXE07267.1"/>
    <property type="molecule type" value="Genomic_DNA"/>
</dbReference>
<dbReference type="RefSeq" id="WP_154671729.1">
    <property type="nucleotide sequence ID" value="NZ_CP017562.2"/>
</dbReference>
<organism evidence="1 2">
    <name type="scientific">Paraburkholderia sprentiae WSM5005</name>
    <dbReference type="NCBI Taxonomy" id="754502"/>
    <lineage>
        <taxon>Bacteria</taxon>
        <taxon>Pseudomonadati</taxon>
        <taxon>Pseudomonadota</taxon>
        <taxon>Betaproteobacteria</taxon>
        <taxon>Burkholderiales</taxon>
        <taxon>Burkholderiaceae</taxon>
        <taxon>Paraburkholderia</taxon>
    </lineage>
</organism>
<keyword evidence="2" id="KW-1185">Reference proteome</keyword>
<proteinExistence type="predicted"/>
<protein>
    <recommendedName>
        <fullName evidence="3">Acetylornithine deacetylase</fullName>
    </recommendedName>
</protein>
<evidence type="ECO:0000313" key="2">
    <source>
        <dbReference type="Proteomes" id="UP000179860"/>
    </source>
</evidence>
<evidence type="ECO:0000313" key="1">
    <source>
        <dbReference type="EMBL" id="QXE07267.1"/>
    </source>
</evidence>